<dbReference type="OrthoDB" id="8557224at2"/>
<feature type="transmembrane region" description="Helical" evidence="7">
    <location>
        <begin position="137"/>
        <end position="160"/>
    </location>
</feature>
<evidence type="ECO:0000259" key="8">
    <source>
        <dbReference type="PROSITE" id="PS50928"/>
    </source>
</evidence>
<gene>
    <name evidence="9" type="ORF">EV670_2516</name>
</gene>
<evidence type="ECO:0000256" key="6">
    <source>
        <dbReference type="ARBA" id="ARBA00023136"/>
    </source>
</evidence>
<feature type="transmembrane region" description="Helical" evidence="7">
    <location>
        <begin position="26"/>
        <end position="44"/>
    </location>
</feature>
<dbReference type="GO" id="GO:0005886">
    <property type="term" value="C:plasma membrane"/>
    <property type="evidence" value="ECO:0007669"/>
    <property type="project" value="UniProtKB-SubCell"/>
</dbReference>
<dbReference type="NCBIfam" id="TIGR01097">
    <property type="entry name" value="PhnE"/>
    <property type="match status" value="1"/>
</dbReference>
<keyword evidence="3" id="KW-1003">Cell membrane</keyword>
<sequence length="277" mass="29626">MSSPSPDHTAAPQQLPPPIFDARCKACWFVLGLLLLVVASFWSLDLQWVAFFSLDALRSMARFGGEFFPPDLSPVFVRKVVQASVETLAMSALGTLLAVVFGLLLALPASRLHAADRSWLRQPTRLLLNALRSIPELVWAALLLVAAGLGPFAGTLALALHTTGVLGRLFAEAIENAEPGPAAALRAQGNSTPAVLLYATLPQVLPQLLSYTLYRWENNIRAAAVLGVVGAGGLGQMLAFHMGLFHMGKTATILIAMLALVGLVDGLSFALRRRLTR</sequence>
<name>A0A4Q7VNY6_9BURK</name>
<keyword evidence="5 7" id="KW-1133">Transmembrane helix</keyword>
<dbReference type="PANTHER" id="PTHR30043">
    <property type="entry name" value="PHOSPHONATES TRANSPORT SYSTEM PERMEASE PROTEIN"/>
    <property type="match status" value="1"/>
</dbReference>
<comment type="subcellular location">
    <subcellularLocation>
        <location evidence="1 7">Cell membrane</location>
        <topology evidence="1 7">Multi-pass membrane protein</topology>
    </subcellularLocation>
</comment>
<reference evidence="9 10" key="1">
    <citation type="submission" date="2019-02" db="EMBL/GenBank/DDBJ databases">
        <title>Genomic Encyclopedia of Type Strains, Phase IV (KMG-IV): sequencing the most valuable type-strain genomes for metagenomic binning, comparative biology and taxonomic classification.</title>
        <authorList>
            <person name="Goeker M."/>
        </authorList>
    </citation>
    <scope>NUCLEOTIDE SEQUENCE [LARGE SCALE GENOMIC DNA]</scope>
    <source>
        <strain evidence="9 10">DSM 19570</strain>
    </source>
</reference>
<keyword evidence="10" id="KW-1185">Reference proteome</keyword>
<dbReference type="PROSITE" id="PS50928">
    <property type="entry name" value="ABC_TM1"/>
    <property type="match status" value="1"/>
</dbReference>
<organism evidence="9 10">
    <name type="scientific">Rivibacter subsaxonicus</name>
    <dbReference type="NCBI Taxonomy" id="457575"/>
    <lineage>
        <taxon>Bacteria</taxon>
        <taxon>Pseudomonadati</taxon>
        <taxon>Pseudomonadota</taxon>
        <taxon>Betaproteobacteria</taxon>
        <taxon>Burkholderiales</taxon>
        <taxon>Rivibacter</taxon>
    </lineage>
</organism>
<evidence type="ECO:0000256" key="2">
    <source>
        <dbReference type="ARBA" id="ARBA00022448"/>
    </source>
</evidence>
<dbReference type="Proteomes" id="UP000293671">
    <property type="component" value="Unassembled WGS sequence"/>
</dbReference>
<evidence type="ECO:0000256" key="1">
    <source>
        <dbReference type="ARBA" id="ARBA00004651"/>
    </source>
</evidence>
<dbReference type="Gene3D" id="1.10.3720.10">
    <property type="entry name" value="MetI-like"/>
    <property type="match status" value="1"/>
</dbReference>
<keyword evidence="4 7" id="KW-0812">Transmembrane</keyword>
<keyword evidence="2 7" id="KW-0813">Transport</keyword>
<accession>A0A4Q7VNY6</accession>
<evidence type="ECO:0000313" key="9">
    <source>
        <dbReference type="EMBL" id="RZT98110.1"/>
    </source>
</evidence>
<dbReference type="Pfam" id="PF00528">
    <property type="entry name" value="BPD_transp_1"/>
    <property type="match status" value="1"/>
</dbReference>
<evidence type="ECO:0000256" key="3">
    <source>
        <dbReference type="ARBA" id="ARBA00022475"/>
    </source>
</evidence>
<evidence type="ECO:0000313" key="10">
    <source>
        <dbReference type="Proteomes" id="UP000293671"/>
    </source>
</evidence>
<dbReference type="AlphaFoldDB" id="A0A4Q7VNY6"/>
<dbReference type="InterPro" id="IPR000515">
    <property type="entry name" value="MetI-like"/>
</dbReference>
<dbReference type="SUPFAM" id="SSF161098">
    <property type="entry name" value="MetI-like"/>
    <property type="match status" value="1"/>
</dbReference>
<feature type="transmembrane region" description="Helical" evidence="7">
    <location>
        <begin position="88"/>
        <end position="107"/>
    </location>
</feature>
<dbReference type="InterPro" id="IPR005769">
    <property type="entry name" value="PhnE/PtxC"/>
</dbReference>
<dbReference type="GO" id="GO:0015416">
    <property type="term" value="F:ABC-type phosphonate transporter activity"/>
    <property type="evidence" value="ECO:0007669"/>
    <property type="project" value="InterPro"/>
</dbReference>
<evidence type="ECO:0000256" key="5">
    <source>
        <dbReference type="ARBA" id="ARBA00022989"/>
    </source>
</evidence>
<dbReference type="RefSeq" id="WP_130432554.1">
    <property type="nucleotide sequence ID" value="NZ_SHKP01000006.1"/>
</dbReference>
<evidence type="ECO:0000256" key="7">
    <source>
        <dbReference type="RuleBase" id="RU363032"/>
    </source>
</evidence>
<proteinExistence type="inferred from homology"/>
<dbReference type="InterPro" id="IPR035906">
    <property type="entry name" value="MetI-like_sf"/>
</dbReference>
<feature type="transmembrane region" description="Helical" evidence="7">
    <location>
        <begin position="251"/>
        <end position="271"/>
    </location>
</feature>
<protein>
    <submittedName>
        <fullName evidence="9">Phosphonate transport system permease protein</fullName>
    </submittedName>
</protein>
<feature type="transmembrane region" description="Helical" evidence="7">
    <location>
        <begin position="223"/>
        <end position="245"/>
    </location>
</feature>
<dbReference type="EMBL" id="SHKP01000006">
    <property type="protein sequence ID" value="RZT98110.1"/>
    <property type="molecule type" value="Genomic_DNA"/>
</dbReference>
<feature type="domain" description="ABC transmembrane type-1" evidence="8">
    <location>
        <begin position="84"/>
        <end position="268"/>
    </location>
</feature>
<comment type="similarity">
    <text evidence="7">Belongs to the binding-protein-dependent transport system permease family.</text>
</comment>
<evidence type="ECO:0000256" key="4">
    <source>
        <dbReference type="ARBA" id="ARBA00022692"/>
    </source>
</evidence>
<comment type="caution">
    <text evidence="9">The sequence shown here is derived from an EMBL/GenBank/DDBJ whole genome shotgun (WGS) entry which is preliminary data.</text>
</comment>
<keyword evidence="6 7" id="KW-0472">Membrane</keyword>
<dbReference type="PANTHER" id="PTHR30043:SF1">
    <property type="entry name" value="ABC TRANSPORT SYSTEM PERMEASE PROTEIN P69"/>
    <property type="match status" value="1"/>
</dbReference>